<evidence type="ECO:0000313" key="10">
    <source>
        <dbReference type="EMBL" id="SDS42458.1"/>
    </source>
</evidence>
<dbReference type="Gene3D" id="3.30.70.1450">
    <property type="entry name" value="Regulator of K+ conductance, C-terminal domain"/>
    <property type="match status" value="2"/>
</dbReference>
<organism evidence="10 11">
    <name type="scientific">Halopseudomonas sabulinigri</name>
    <dbReference type="NCBI Taxonomy" id="472181"/>
    <lineage>
        <taxon>Bacteria</taxon>
        <taxon>Pseudomonadati</taxon>
        <taxon>Pseudomonadota</taxon>
        <taxon>Gammaproteobacteria</taxon>
        <taxon>Pseudomonadales</taxon>
        <taxon>Pseudomonadaceae</taxon>
        <taxon>Halopseudomonas</taxon>
    </lineage>
</organism>
<reference evidence="11" key="1">
    <citation type="submission" date="2016-10" db="EMBL/GenBank/DDBJ databases">
        <authorList>
            <person name="Varghese N."/>
            <person name="Submissions S."/>
        </authorList>
    </citation>
    <scope>NUCLEOTIDE SEQUENCE [LARGE SCALE GENOMIC DNA]</scope>
    <source>
        <strain evidence="11">JCM 14963</strain>
    </source>
</reference>
<evidence type="ECO:0000259" key="9">
    <source>
        <dbReference type="PROSITE" id="PS51202"/>
    </source>
</evidence>
<feature type="transmembrane region" description="Helical" evidence="8">
    <location>
        <begin position="622"/>
        <end position="642"/>
    </location>
</feature>
<feature type="transmembrane region" description="Helical" evidence="8">
    <location>
        <begin position="498"/>
        <end position="518"/>
    </location>
</feature>
<dbReference type="PANTHER" id="PTHR43652:SF2">
    <property type="entry name" value="BASIC AMINO ACID ANTIPORTER YFCC-RELATED"/>
    <property type="match status" value="1"/>
</dbReference>
<feature type="compositionally biased region" description="Basic and acidic residues" evidence="7">
    <location>
        <begin position="341"/>
        <end position="355"/>
    </location>
</feature>
<evidence type="ECO:0000256" key="2">
    <source>
        <dbReference type="ARBA" id="ARBA00022448"/>
    </source>
</evidence>
<evidence type="ECO:0000256" key="1">
    <source>
        <dbReference type="ARBA" id="ARBA00004141"/>
    </source>
</evidence>
<feature type="domain" description="RCK C-terminal" evidence="9">
    <location>
        <begin position="205"/>
        <end position="290"/>
    </location>
</feature>
<feature type="compositionally biased region" description="Low complexity" evidence="7">
    <location>
        <begin position="316"/>
        <end position="325"/>
    </location>
</feature>
<dbReference type="GO" id="GO:0005886">
    <property type="term" value="C:plasma membrane"/>
    <property type="evidence" value="ECO:0007669"/>
    <property type="project" value="TreeGrafter"/>
</dbReference>
<dbReference type="Proteomes" id="UP000243413">
    <property type="component" value="Chromosome I"/>
</dbReference>
<dbReference type="InterPro" id="IPR051679">
    <property type="entry name" value="DASS-Related_Transporters"/>
</dbReference>
<evidence type="ECO:0000256" key="7">
    <source>
        <dbReference type="SAM" id="MobiDB-lite"/>
    </source>
</evidence>
<dbReference type="EMBL" id="LT629763">
    <property type="protein sequence ID" value="SDS42458.1"/>
    <property type="molecule type" value="Genomic_DNA"/>
</dbReference>
<evidence type="ECO:0000313" key="11">
    <source>
        <dbReference type="Proteomes" id="UP000243413"/>
    </source>
</evidence>
<keyword evidence="4" id="KW-0677">Repeat</keyword>
<name>A0A1H1S3V0_9GAMM</name>
<protein>
    <submittedName>
        <fullName evidence="10">TrkA-C domain-containing protein</fullName>
    </submittedName>
</protein>
<feature type="transmembrane region" description="Helical" evidence="8">
    <location>
        <begin position="583"/>
        <end position="601"/>
    </location>
</feature>
<keyword evidence="3 8" id="KW-0812">Transmembrane</keyword>
<keyword evidence="6 8" id="KW-0472">Membrane</keyword>
<feature type="domain" description="RCK C-terminal" evidence="9">
    <location>
        <begin position="351"/>
        <end position="436"/>
    </location>
</feature>
<dbReference type="Pfam" id="PF02080">
    <property type="entry name" value="TrkA_C"/>
    <property type="match status" value="2"/>
</dbReference>
<dbReference type="Pfam" id="PF03600">
    <property type="entry name" value="CitMHS"/>
    <property type="match status" value="1"/>
</dbReference>
<comment type="subcellular location">
    <subcellularLocation>
        <location evidence="1">Membrane</location>
        <topology evidence="1">Multi-pass membrane protein</topology>
    </subcellularLocation>
</comment>
<evidence type="ECO:0000256" key="3">
    <source>
        <dbReference type="ARBA" id="ARBA00022692"/>
    </source>
</evidence>
<keyword evidence="2" id="KW-0813">Transport</keyword>
<feature type="transmembrane region" description="Helical" evidence="8">
    <location>
        <begin position="556"/>
        <end position="577"/>
    </location>
</feature>
<feature type="transmembrane region" description="Helical" evidence="8">
    <location>
        <begin position="453"/>
        <end position="486"/>
    </location>
</feature>
<evidence type="ECO:0000256" key="4">
    <source>
        <dbReference type="ARBA" id="ARBA00022737"/>
    </source>
</evidence>
<dbReference type="GO" id="GO:0006813">
    <property type="term" value="P:potassium ion transport"/>
    <property type="evidence" value="ECO:0007669"/>
    <property type="project" value="InterPro"/>
</dbReference>
<proteinExistence type="predicted"/>
<feature type="transmembrane region" description="Helical" evidence="8">
    <location>
        <begin position="6"/>
        <end position="21"/>
    </location>
</feature>
<dbReference type="OrthoDB" id="9809303at2"/>
<evidence type="ECO:0000256" key="8">
    <source>
        <dbReference type="SAM" id="Phobius"/>
    </source>
</evidence>
<keyword evidence="5 8" id="KW-1133">Transmembrane helix</keyword>
<dbReference type="SUPFAM" id="SSF116726">
    <property type="entry name" value="TrkA C-terminal domain-like"/>
    <property type="match status" value="2"/>
</dbReference>
<gene>
    <name evidence="10" type="ORF">SAMN05216271_1891</name>
</gene>
<dbReference type="PROSITE" id="PS51202">
    <property type="entry name" value="RCK_C"/>
    <property type="match status" value="2"/>
</dbReference>
<feature type="transmembrane region" description="Helical" evidence="8">
    <location>
        <begin position="179"/>
        <end position="199"/>
    </location>
</feature>
<dbReference type="STRING" id="472181.SAMN05216271_1891"/>
<sequence>MDASQQLILLILGCTIALFLWGRWRHDVVALAALMACVLTGLTPAADAFVGFGHPAVITVAAVLILSKGLQTTGAVEALAQRALPKRGGLLSLAVLTLLGACLSAFMNNVGAMALLMPLALQLSAREGLPPGRVLMPLAFGTILGGMTTLIGTPPNLIVAGFRARQDLGSFGMFDFTPVGLSVALGGVIFVVCTARWLVPKRAQPDVGSFDTGTYLTEVHIDADSKADGKTLAEVEQLLEDNDAQIVGMVRNDFRVTAPQPRRVLRAGDILVIEAEPEGLGASLTRLGLKLEEAVAPSNQDKADEDSNNAEKEPSAAQDSAAAGAEPSQPVTDPAGEQNSEADKAKEQQKEKDSKLSVSDEITVQELAVQPSASILGRSASDIQLRTRFGINLLAISRQGHRSIRRLRWTDIQAGDVLLMQGSPEAISGFASEYGCVPLAPRSILIPDRRKALYAVSIMLGAIALAAFGILPAAVAFMAGVLGYMLTRVIPLRRIYEAVDWPIIVLLAALMPMAAAMADTGAADLLAQTLLQHFAQGNAIIALTLMLVVTMTLSDFMNNAATAAVMCPIALSVASQLGVNPDSFLMAVAIGASCAFLTPIGHQNNTLILGPGGFRFGDYWRLGLPLEILVVLISIPMLLWAWPL</sequence>
<dbReference type="InterPro" id="IPR004680">
    <property type="entry name" value="Cit_transptr-like_dom"/>
</dbReference>
<feature type="region of interest" description="Disordered" evidence="7">
    <location>
        <begin position="295"/>
        <end position="358"/>
    </location>
</feature>
<evidence type="ECO:0000256" key="6">
    <source>
        <dbReference type="ARBA" id="ARBA00023136"/>
    </source>
</evidence>
<accession>A0A1H1S3V0</accession>
<dbReference type="PANTHER" id="PTHR43652">
    <property type="entry name" value="BASIC AMINO ACID ANTIPORTER YFCC-RELATED"/>
    <property type="match status" value="1"/>
</dbReference>
<dbReference type="RefSeq" id="WP_092285999.1">
    <property type="nucleotide sequence ID" value="NZ_LT629763.1"/>
</dbReference>
<feature type="transmembrane region" description="Helical" evidence="8">
    <location>
        <begin position="52"/>
        <end position="70"/>
    </location>
</feature>
<dbReference type="GO" id="GO:0008324">
    <property type="term" value="F:monoatomic cation transmembrane transporter activity"/>
    <property type="evidence" value="ECO:0007669"/>
    <property type="project" value="InterPro"/>
</dbReference>
<feature type="transmembrane region" description="Helical" evidence="8">
    <location>
        <begin position="90"/>
        <end position="115"/>
    </location>
</feature>
<feature type="transmembrane region" description="Helical" evidence="8">
    <location>
        <begin position="530"/>
        <end position="549"/>
    </location>
</feature>
<dbReference type="AlphaFoldDB" id="A0A1H1S3V0"/>
<feature type="transmembrane region" description="Helical" evidence="8">
    <location>
        <begin position="135"/>
        <end position="158"/>
    </location>
</feature>
<dbReference type="InterPro" id="IPR036721">
    <property type="entry name" value="RCK_C_sf"/>
</dbReference>
<evidence type="ECO:0000256" key="5">
    <source>
        <dbReference type="ARBA" id="ARBA00022989"/>
    </source>
</evidence>
<dbReference type="InterPro" id="IPR006037">
    <property type="entry name" value="RCK_C"/>
</dbReference>